<dbReference type="Gene3D" id="3.40.350.10">
    <property type="entry name" value="Creatinase/prolidase N-terminal domain"/>
    <property type="match status" value="2"/>
</dbReference>
<sequence length="602" mass="65799">MFESRFQDFDERADGLRGAERLALLRAELRARGVDGFLVPRADAHQNEYVPASEERLAWLTGFTGSAGSAAVLMDRAALFMDGRYTVQAREQVDTSAFTPVNILDQTPAAWLREHAAGHRIGFDPWLHTVDAVDRLRAAGVALVPLANNPVDAIWNGRPQPPAEPITAHEPRLAGEDAVSKIARVQQEIVSAGADHLLLTDPHAIAWLFNIRGGDVAHTPLPLAWALVPADGKPLLLVQSRKLTNLLRDDLAEIAEIGEPERLQQELAALGQAGRTIMLDTSMTADHLRHVLETNGARLKHAADPIQKLKAVKNTAEIAGTREAHLRDGAAMARFLCWFDREAAGGALDEISAAQALETFRRETGQLMDVSFPTISAAGPNAALPHYRVTRATNRRIEPGLFLIDSGAQYRDGTTDITRTIAVGETTPEMRDRYTRVLKGHIAIATARFPKGSSGAQLDPFARRALWDVGADFDHGTGHGVGSYLSVHEGPQRISKLGHVALEAGMILSNEPGYYREGAFGIRIENLVLVREDARPGDERPMLAFETLTFAPIDTRPLALDLLTAEERAWLDAYHERVAAKIGPLLDEGTLSWMERACSSVR</sequence>
<evidence type="ECO:0000259" key="5">
    <source>
        <dbReference type="Pfam" id="PF01321"/>
    </source>
</evidence>
<dbReference type="InterPro" id="IPR050422">
    <property type="entry name" value="X-Pro_aminopeptidase_P"/>
</dbReference>
<dbReference type="InterPro" id="IPR000587">
    <property type="entry name" value="Creatinase_N"/>
</dbReference>
<keyword evidence="2" id="KW-0479">Metal-binding</keyword>
<dbReference type="Proteomes" id="UP001274321">
    <property type="component" value="Unassembled WGS sequence"/>
</dbReference>
<protein>
    <submittedName>
        <fullName evidence="7">Aminopeptidase P family protein</fullName>
        <ecNumber evidence="7">3.4.11.-</ecNumber>
    </submittedName>
</protein>
<evidence type="ECO:0000313" key="7">
    <source>
        <dbReference type="EMBL" id="MDX6805581.1"/>
    </source>
</evidence>
<dbReference type="Pfam" id="PF16189">
    <property type="entry name" value="Creatinase_N_2"/>
    <property type="match status" value="1"/>
</dbReference>
<dbReference type="Pfam" id="PF16188">
    <property type="entry name" value="Peptidase_M24_C"/>
    <property type="match status" value="1"/>
</dbReference>
<dbReference type="InterPro" id="IPR036005">
    <property type="entry name" value="Creatinase/aminopeptidase-like"/>
</dbReference>
<accession>A0ABU4RL75</accession>
<dbReference type="Pfam" id="PF00557">
    <property type="entry name" value="Peptidase_M24"/>
    <property type="match status" value="1"/>
</dbReference>
<reference evidence="7 8" key="1">
    <citation type="submission" date="2023-11" db="EMBL/GenBank/DDBJ databases">
        <authorList>
            <person name="Bao R."/>
        </authorList>
    </citation>
    <scope>NUCLEOTIDE SEQUENCE [LARGE SCALE GENOMIC DNA]</scope>
    <source>
        <strain evidence="7 8">PJ23</strain>
    </source>
</reference>
<evidence type="ECO:0000256" key="1">
    <source>
        <dbReference type="ARBA" id="ARBA00008766"/>
    </source>
</evidence>
<dbReference type="SUPFAM" id="SSF55920">
    <property type="entry name" value="Creatinase/aminopeptidase"/>
    <property type="match status" value="1"/>
</dbReference>
<feature type="domain" description="Peptidase M24 C-terminal" evidence="6">
    <location>
        <begin position="541"/>
        <end position="600"/>
    </location>
</feature>
<keyword evidence="7" id="KW-0031">Aminopeptidase</keyword>
<keyword evidence="8" id="KW-1185">Reference proteome</keyword>
<feature type="domain" description="Creatinase N-terminal" evidence="5">
    <location>
        <begin position="21"/>
        <end position="147"/>
    </location>
</feature>
<dbReference type="InterPro" id="IPR000994">
    <property type="entry name" value="Pept_M24"/>
</dbReference>
<evidence type="ECO:0000259" key="4">
    <source>
        <dbReference type="Pfam" id="PF00557"/>
    </source>
</evidence>
<comment type="caution">
    <text evidence="7">The sequence shown here is derived from an EMBL/GenBank/DDBJ whole genome shotgun (WGS) entry which is preliminary data.</text>
</comment>
<keyword evidence="3 7" id="KW-0378">Hydrolase</keyword>
<evidence type="ECO:0000313" key="8">
    <source>
        <dbReference type="Proteomes" id="UP001274321"/>
    </source>
</evidence>
<evidence type="ECO:0000256" key="3">
    <source>
        <dbReference type="ARBA" id="ARBA00022801"/>
    </source>
</evidence>
<organism evidence="7 8">
    <name type="scientific">Terrihabitans rhizophilus</name>
    <dbReference type="NCBI Taxonomy" id="3092662"/>
    <lineage>
        <taxon>Bacteria</taxon>
        <taxon>Pseudomonadati</taxon>
        <taxon>Pseudomonadota</taxon>
        <taxon>Alphaproteobacteria</taxon>
        <taxon>Hyphomicrobiales</taxon>
        <taxon>Terrihabitans</taxon>
    </lineage>
</organism>
<dbReference type="Pfam" id="PF01321">
    <property type="entry name" value="Creatinase_N"/>
    <property type="match status" value="1"/>
</dbReference>
<dbReference type="CDD" id="cd01085">
    <property type="entry name" value="APP"/>
    <property type="match status" value="1"/>
</dbReference>
<feature type="domain" description="Peptidase M24" evidence="4">
    <location>
        <begin position="321"/>
        <end position="532"/>
    </location>
</feature>
<dbReference type="EMBL" id="JAXAFJ010000002">
    <property type="protein sequence ID" value="MDX6805581.1"/>
    <property type="molecule type" value="Genomic_DNA"/>
</dbReference>
<proteinExistence type="inferred from homology"/>
<dbReference type="RefSeq" id="WP_319843690.1">
    <property type="nucleotide sequence ID" value="NZ_JAXAFJ010000002.1"/>
</dbReference>
<name>A0ABU4RL75_9HYPH</name>
<dbReference type="PANTHER" id="PTHR43763">
    <property type="entry name" value="XAA-PRO AMINOPEPTIDASE 1"/>
    <property type="match status" value="1"/>
</dbReference>
<dbReference type="SUPFAM" id="SSF53092">
    <property type="entry name" value="Creatinase/prolidase N-terminal domain"/>
    <property type="match status" value="2"/>
</dbReference>
<dbReference type="PANTHER" id="PTHR43763:SF6">
    <property type="entry name" value="XAA-PRO AMINOPEPTIDASE 1"/>
    <property type="match status" value="1"/>
</dbReference>
<dbReference type="InterPro" id="IPR032416">
    <property type="entry name" value="Peptidase_M24_C"/>
</dbReference>
<dbReference type="InterPro" id="IPR029149">
    <property type="entry name" value="Creatin/AminoP/Spt16_N"/>
</dbReference>
<comment type="similarity">
    <text evidence="1">Belongs to the peptidase M24B family.</text>
</comment>
<evidence type="ECO:0000256" key="2">
    <source>
        <dbReference type="ARBA" id="ARBA00022723"/>
    </source>
</evidence>
<evidence type="ECO:0000259" key="6">
    <source>
        <dbReference type="Pfam" id="PF16188"/>
    </source>
</evidence>
<dbReference type="Gene3D" id="3.90.230.10">
    <property type="entry name" value="Creatinase/methionine aminopeptidase superfamily"/>
    <property type="match status" value="1"/>
</dbReference>
<dbReference type="EC" id="3.4.11.-" evidence="7"/>
<dbReference type="InterPro" id="IPR033740">
    <property type="entry name" value="Pept_M24B"/>
</dbReference>
<dbReference type="GO" id="GO:0004177">
    <property type="term" value="F:aminopeptidase activity"/>
    <property type="evidence" value="ECO:0007669"/>
    <property type="project" value="UniProtKB-KW"/>
</dbReference>
<keyword evidence="7" id="KW-0645">Protease</keyword>
<gene>
    <name evidence="7" type="ORF">SCD90_05860</name>
</gene>